<dbReference type="OrthoDB" id="9777306at2"/>
<dbReference type="PROSITE" id="PS00523">
    <property type="entry name" value="SULFATASE_1"/>
    <property type="match status" value="1"/>
</dbReference>
<comment type="similarity">
    <text evidence="1">Belongs to the sulfatase family.</text>
</comment>
<keyword evidence="3 7" id="KW-0378">Hydrolase</keyword>
<keyword evidence="2" id="KW-0732">Signal</keyword>
<evidence type="ECO:0000313" key="7">
    <source>
        <dbReference type="EMBL" id="KAB8195561.1"/>
    </source>
</evidence>
<sequence>MTLASPASAAATTRSKPQPPNPESPNIVFFLVDDMSADLLPYMDTVQTLAHDGATFTGYYVADSLCCPSRATMFTGEFPHNTGVRTNQGYDHGGYPAFERHESRTYAVALHQAGYRTGYLGKYINEYPAGPGYKVPAGWDEWHVTAGGGYNEFRYRLTGYVREESGGKRPIAASKGRYLVDVLGRRAVKFVEHSREHAPGKPFFLQVSPFSPHNRIDVEHGDKEPRFPPARRDRPKNRFPAGEFPHGDCGGTDCADIDVTTALPSFDEDTADKPAWVRREPIGPTLVKQLREDFRNRIRMVQSVDDMVERVLSALTAEERRNTYVVFASDNGFHLGQHRLVRGKSTAYDHDVRVPLLVKRPAASRRGDFVTGALAQNVDLFATFLDMAGVDPATRDSRDGRSLLPFVNGEKVADWREAALIEHVRPDPKTPGQPDPDADAIKKGNSRAPTYSAVRTAGELYVEYEGEPAPEYYNTVTDPRQESNDPANARTADLSRALAALKSCGRRPGAVDCWTAAHLP</sequence>
<keyword evidence="4" id="KW-0325">Glycoprotein</keyword>
<keyword evidence="7" id="KW-0808">Transferase</keyword>
<reference evidence="7 8" key="1">
    <citation type="submission" date="2019-10" db="EMBL/GenBank/DDBJ databases">
        <title>Nonomuraea sp. nov., isolated from Phyllanthus amarus.</title>
        <authorList>
            <person name="Klykleung N."/>
            <person name="Tanasupawat S."/>
        </authorList>
    </citation>
    <scope>NUCLEOTIDE SEQUENCE [LARGE SCALE GENOMIC DNA]</scope>
    <source>
        <strain evidence="7 8">PA1-10</strain>
    </source>
</reference>
<evidence type="ECO:0000313" key="8">
    <source>
        <dbReference type="Proteomes" id="UP000312512"/>
    </source>
</evidence>
<protein>
    <submittedName>
        <fullName evidence="7">Sulfatase-like hydrolase/transferase</fullName>
    </submittedName>
</protein>
<comment type="caution">
    <text evidence="7">The sequence shown here is derived from an EMBL/GenBank/DDBJ whole genome shotgun (WGS) entry which is preliminary data.</text>
</comment>
<dbReference type="PANTHER" id="PTHR43108:SF8">
    <property type="entry name" value="SD21168P"/>
    <property type="match status" value="1"/>
</dbReference>
<feature type="region of interest" description="Disordered" evidence="5">
    <location>
        <begin position="215"/>
        <end position="245"/>
    </location>
</feature>
<feature type="compositionally biased region" description="Basic and acidic residues" evidence="5">
    <location>
        <begin position="215"/>
        <end position="232"/>
    </location>
</feature>
<evidence type="ECO:0000256" key="2">
    <source>
        <dbReference type="ARBA" id="ARBA00022729"/>
    </source>
</evidence>
<organism evidence="7 8">
    <name type="scientific">Nonomuraea phyllanthi</name>
    <dbReference type="NCBI Taxonomy" id="2219224"/>
    <lineage>
        <taxon>Bacteria</taxon>
        <taxon>Bacillati</taxon>
        <taxon>Actinomycetota</taxon>
        <taxon>Actinomycetes</taxon>
        <taxon>Streptosporangiales</taxon>
        <taxon>Streptosporangiaceae</taxon>
        <taxon>Nonomuraea</taxon>
    </lineage>
</organism>
<name>A0A5C4WPB6_9ACTN</name>
<keyword evidence="8" id="KW-1185">Reference proteome</keyword>
<accession>A0A5C4WPB6</accession>
<dbReference type="InterPro" id="IPR017850">
    <property type="entry name" value="Alkaline_phosphatase_core_sf"/>
</dbReference>
<evidence type="ECO:0000256" key="1">
    <source>
        <dbReference type="ARBA" id="ARBA00008779"/>
    </source>
</evidence>
<dbReference type="Pfam" id="PF00884">
    <property type="entry name" value="Sulfatase"/>
    <property type="match status" value="1"/>
</dbReference>
<dbReference type="GO" id="GO:0016740">
    <property type="term" value="F:transferase activity"/>
    <property type="evidence" value="ECO:0007669"/>
    <property type="project" value="UniProtKB-KW"/>
</dbReference>
<feature type="domain" description="Sulfatase N-terminal" evidence="6">
    <location>
        <begin position="25"/>
        <end position="390"/>
    </location>
</feature>
<dbReference type="CDD" id="cd16147">
    <property type="entry name" value="G6S"/>
    <property type="match status" value="1"/>
</dbReference>
<evidence type="ECO:0000259" key="6">
    <source>
        <dbReference type="Pfam" id="PF00884"/>
    </source>
</evidence>
<feature type="region of interest" description="Disordered" evidence="5">
    <location>
        <begin position="1"/>
        <end position="25"/>
    </location>
</feature>
<dbReference type="InterPro" id="IPR000917">
    <property type="entry name" value="Sulfatase_N"/>
</dbReference>
<dbReference type="InterPro" id="IPR024607">
    <property type="entry name" value="Sulfatase_CS"/>
</dbReference>
<evidence type="ECO:0000256" key="3">
    <source>
        <dbReference type="ARBA" id="ARBA00022801"/>
    </source>
</evidence>
<dbReference type="Gene3D" id="3.40.720.10">
    <property type="entry name" value="Alkaline Phosphatase, subunit A"/>
    <property type="match status" value="1"/>
</dbReference>
<dbReference type="PANTHER" id="PTHR43108">
    <property type="entry name" value="N-ACETYLGLUCOSAMINE-6-SULFATASE FAMILY MEMBER"/>
    <property type="match status" value="1"/>
</dbReference>
<feature type="region of interest" description="Disordered" evidence="5">
    <location>
        <begin position="425"/>
        <end position="449"/>
    </location>
</feature>
<proteinExistence type="inferred from homology"/>
<gene>
    <name evidence="7" type="ORF">FH608_013965</name>
</gene>
<dbReference type="EMBL" id="VDLX02000004">
    <property type="protein sequence ID" value="KAB8195561.1"/>
    <property type="molecule type" value="Genomic_DNA"/>
</dbReference>
<evidence type="ECO:0000256" key="5">
    <source>
        <dbReference type="SAM" id="MobiDB-lite"/>
    </source>
</evidence>
<dbReference type="Proteomes" id="UP000312512">
    <property type="component" value="Unassembled WGS sequence"/>
</dbReference>
<dbReference type="GO" id="GO:0016787">
    <property type="term" value="F:hydrolase activity"/>
    <property type="evidence" value="ECO:0007669"/>
    <property type="project" value="UniProtKB-KW"/>
</dbReference>
<feature type="compositionally biased region" description="Low complexity" evidence="5">
    <location>
        <begin position="1"/>
        <end position="15"/>
    </location>
</feature>
<dbReference type="AlphaFoldDB" id="A0A5C4WPB6"/>
<evidence type="ECO:0000256" key="4">
    <source>
        <dbReference type="ARBA" id="ARBA00023180"/>
    </source>
</evidence>
<dbReference type="SUPFAM" id="SSF53649">
    <property type="entry name" value="Alkaline phosphatase-like"/>
    <property type="match status" value="1"/>
</dbReference>